<protein>
    <recommendedName>
        <fullName evidence="2">DZIP3-like HEPN domain-containing protein</fullName>
    </recommendedName>
</protein>
<evidence type="ECO:0008006" key="2">
    <source>
        <dbReference type="Google" id="ProtNLM"/>
    </source>
</evidence>
<accession>K1QQ65</accession>
<sequence>MERTGLNKTFSLETYQPGNLKLCESILKPSARKAETSGSMPFPSENNTLFFKIVALILNPGTFVVTSTLKEKIRAEKRTFPDFLIHRKHDLFHYLKKGRCCMCPSHDHNRPNGKGLSKYQWKILFTKTPNGCKFSDCCCMYSANAYLKEDDLDITLIVFLLVNLFPLSDVEKQNVNTFRDQRNSYYANATKAKMNKNEHKFKFIEVTTVVKKIASFCNIDTQRQVDEEINEIENSPMNYTCYQPIIDWMEETYKSHESVLQEEFEEVVKTLLDEIKDIKKKLQEKPGMEKLEGN</sequence>
<dbReference type="AlphaFoldDB" id="K1QQ65"/>
<dbReference type="EMBL" id="JH816130">
    <property type="protein sequence ID" value="EKC39062.1"/>
    <property type="molecule type" value="Genomic_DNA"/>
</dbReference>
<proteinExistence type="predicted"/>
<gene>
    <name evidence="1" type="ORF">CGI_10018542</name>
</gene>
<evidence type="ECO:0000313" key="1">
    <source>
        <dbReference type="EMBL" id="EKC39062.1"/>
    </source>
</evidence>
<organism evidence="1">
    <name type="scientific">Magallana gigas</name>
    <name type="common">Pacific oyster</name>
    <name type="synonym">Crassostrea gigas</name>
    <dbReference type="NCBI Taxonomy" id="29159"/>
    <lineage>
        <taxon>Eukaryota</taxon>
        <taxon>Metazoa</taxon>
        <taxon>Spiralia</taxon>
        <taxon>Lophotrochozoa</taxon>
        <taxon>Mollusca</taxon>
        <taxon>Bivalvia</taxon>
        <taxon>Autobranchia</taxon>
        <taxon>Pteriomorphia</taxon>
        <taxon>Ostreida</taxon>
        <taxon>Ostreoidea</taxon>
        <taxon>Ostreidae</taxon>
        <taxon>Magallana</taxon>
    </lineage>
</organism>
<dbReference type="HOGENOM" id="CLU_947465_0_0_1"/>
<dbReference type="InParanoid" id="K1QQ65"/>
<name>K1QQ65_MAGGI</name>
<reference evidence="1" key="1">
    <citation type="journal article" date="2012" name="Nature">
        <title>The oyster genome reveals stress adaptation and complexity of shell formation.</title>
        <authorList>
            <person name="Zhang G."/>
            <person name="Fang X."/>
            <person name="Guo X."/>
            <person name="Li L."/>
            <person name="Luo R."/>
            <person name="Xu F."/>
            <person name="Yang P."/>
            <person name="Zhang L."/>
            <person name="Wang X."/>
            <person name="Qi H."/>
            <person name="Xiong Z."/>
            <person name="Que H."/>
            <person name="Xie Y."/>
            <person name="Holland P.W."/>
            <person name="Paps J."/>
            <person name="Zhu Y."/>
            <person name="Wu F."/>
            <person name="Chen Y."/>
            <person name="Wang J."/>
            <person name="Peng C."/>
            <person name="Meng J."/>
            <person name="Yang L."/>
            <person name="Liu J."/>
            <person name="Wen B."/>
            <person name="Zhang N."/>
            <person name="Huang Z."/>
            <person name="Zhu Q."/>
            <person name="Feng Y."/>
            <person name="Mount A."/>
            <person name="Hedgecock D."/>
            <person name="Xu Z."/>
            <person name="Liu Y."/>
            <person name="Domazet-Loso T."/>
            <person name="Du Y."/>
            <person name="Sun X."/>
            <person name="Zhang S."/>
            <person name="Liu B."/>
            <person name="Cheng P."/>
            <person name="Jiang X."/>
            <person name="Li J."/>
            <person name="Fan D."/>
            <person name="Wang W."/>
            <person name="Fu W."/>
            <person name="Wang T."/>
            <person name="Wang B."/>
            <person name="Zhang J."/>
            <person name="Peng Z."/>
            <person name="Li Y."/>
            <person name="Li N."/>
            <person name="Wang J."/>
            <person name="Chen M."/>
            <person name="He Y."/>
            <person name="Tan F."/>
            <person name="Song X."/>
            <person name="Zheng Q."/>
            <person name="Huang R."/>
            <person name="Yang H."/>
            <person name="Du X."/>
            <person name="Chen L."/>
            <person name="Yang M."/>
            <person name="Gaffney P.M."/>
            <person name="Wang S."/>
            <person name="Luo L."/>
            <person name="She Z."/>
            <person name="Ming Y."/>
            <person name="Huang W."/>
            <person name="Zhang S."/>
            <person name="Huang B."/>
            <person name="Zhang Y."/>
            <person name="Qu T."/>
            <person name="Ni P."/>
            <person name="Miao G."/>
            <person name="Wang J."/>
            <person name="Wang Q."/>
            <person name="Steinberg C.E."/>
            <person name="Wang H."/>
            <person name="Li N."/>
            <person name="Qian L."/>
            <person name="Zhang G."/>
            <person name="Li Y."/>
            <person name="Yang H."/>
            <person name="Liu X."/>
            <person name="Wang J."/>
            <person name="Yin Y."/>
            <person name="Wang J."/>
        </authorList>
    </citation>
    <scope>NUCLEOTIDE SEQUENCE [LARGE SCALE GENOMIC DNA]</scope>
    <source>
        <strain evidence="1">05x7-T-G4-1.051#20</strain>
    </source>
</reference>